<protein>
    <submittedName>
        <fullName evidence="1">Uncharacterized protein</fullName>
    </submittedName>
</protein>
<organism evidence="1">
    <name type="scientific">Zea mays</name>
    <name type="common">Maize</name>
    <dbReference type="NCBI Taxonomy" id="4577"/>
    <lineage>
        <taxon>Eukaryota</taxon>
        <taxon>Viridiplantae</taxon>
        <taxon>Streptophyta</taxon>
        <taxon>Embryophyta</taxon>
        <taxon>Tracheophyta</taxon>
        <taxon>Spermatophyta</taxon>
        <taxon>Magnoliopsida</taxon>
        <taxon>Liliopsida</taxon>
        <taxon>Poales</taxon>
        <taxon>Poaceae</taxon>
        <taxon>PACMAD clade</taxon>
        <taxon>Panicoideae</taxon>
        <taxon>Andropogonodae</taxon>
        <taxon>Andropogoneae</taxon>
        <taxon>Tripsacinae</taxon>
        <taxon>Zea</taxon>
    </lineage>
</organism>
<reference evidence="1" key="1">
    <citation type="journal article" date="2009" name="PLoS Genet.">
        <title>Sequencing, mapping, and analysis of 27,455 maize full-length cDNAs.</title>
        <authorList>
            <person name="Soderlund C."/>
            <person name="Descour A."/>
            <person name="Kudrna D."/>
            <person name="Bomhoff M."/>
            <person name="Boyd L."/>
            <person name="Currie J."/>
            <person name="Angelova A."/>
            <person name="Collura K."/>
            <person name="Wissotski M."/>
            <person name="Ashley E."/>
            <person name="Morrow D."/>
            <person name="Fernandes J."/>
            <person name="Walbot V."/>
            <person name="Yu Y."/>
        </authorList>
    </citation>
    <scope>NUCLEOTIDE SEQUENCE</scope>
    <source>
        <strain evidence="1">B73</strain>
    </source>
</reference>
<accession>C4J7P8</accession>
<evidence type="ECO:0000313" key="1">
    <source>
        <dbReference type="EMBL" id="ACR37198.1"/>
    </source>
</evidence>
<proteinExistence type="evidence at transcript level"/>
<dbReference type="EMBL" id="BT086845">
    <property type="protein sequence ID" value="ACR37198.1"/>
    <property type="molecule type" value="mRNA"/>
</dbReference>
<name>C4J7P8_MAIZE</name>
<dbReference type="AlphaFoldDB" id="C4J7P8"/>
<sequence length="27" mass="2686">MAGCAPGCCRGRLGTEGGSRAWVATMS</sequence>